<dbReference type="Proteomes" id="UP000095192">
    <property type="component" value="Unassembled WGS sequence"/>
</dbReference>
<proteinExistence type="predicted"/>
<accession>A0A1D3D3R5</accession>
<comment type="caution">
    <text evidence="2">The sequence shown here is derived from an EMBL/GenBank/DDBJ whole genome shotgun (WGS) entry which is preliminary data.</text>
</comment>
<protein>
    <submittedName>
        <fullName evidence="2">Uncharacterized protein</fullName>
    </submittedName>
</protein>
<dbReference type="EMBL" id="JROU02000854">
    <property type="protein sequence ID" value="OEH78096.1"/>
    <property type="molecule type" value="Genomic_DNA"/>
</dbReference>
<feature type="region of interest" description="Disordered" evidence="1">
    <location>
        <begin position="39"/>
        <end position="61"/>
    </location>
</feature>
<evidence type="ECO:0000313" key="3">
    <source>
        <dbReference type="Proteomes" id="UP000095192"/>
    </source>
</evidence>
<reference evidence="2 3" key="1">
    <citation type="journal article" date="2016" name="BMC Genomics">
        <title>Comparative genomics reveals Cyclospora cayetanensis possesses coccidia-like metabolism and invasion components but unique surface antigens.</title>
        <authorList>
            <person name="Liu S."/>
            <person name="Wang L."/>
            <person name="Zheng H."/>
            <person name="Xu Z."/>
            <person name="Roellig D.M."/>
            <person name="Li N."/>
            <person name="Frace M.A."/>
            <person name="Tang K."/>
            <person name="Arrowood M.J."/>
            <person name="Moss D.M."/>
            <person name="Zhang L."/>
            <person name="Feng Y."/>
            <person name="Xiao L."/>
        </authorList>
    </citation>
    <scope>NUCLEOTIDE SEQUENCE [LARGE SCALE GENOMIC DNA]</scope>
    <source>
        <strain evidence="2 3">CHN_HEN01</strain>
    </source>
</reference>
<name>A0A1D3D3R5_9EIME</name>
<evidence type="ECO:0000313" key="2">
    <source>
        <dbReference type="EMBL" id="OEH78096.1"/>
    </source>
</evidence>
<dbReference type="AlphaFoldDB" id="A0A1D3D3R5"/>
<dbReference type="InParanoid" id="A0A1D3D3R5"/>
<evidence type="ECO:0000256" key="1">
    <source>
        <dbReference type="SAM" id="MobiDB-lite"/>
    </source>
</evidence>
<keyword evidence="3" id="KW-1185">Reference proteome</keyword>
<dbReference type="VEuPathDB" id="ToxoDB:cyc_05053"/>
<organism evidence="2 3">
    <name type="scientific">Cyclospora cayetanensis</name>
    <dbReference type="NCBI Taxonomy" id="88456"/>
    <lineage>
        <taxon>Eukaryota</taxon>
        <taxon>Sar</taxon>
        <taxon>Alveolata</taxon>
        <taxon>Apicomplexa</taxon>
        <taxon>Conoidasida</taxon>
        <taxon>Coccidia</taxon>
        <taxon>Eucoccidiorida</taxon>
        <taxon>Eimeriorina</taxon>
        <taxon>Eimeriidae</taxon>
        <taxon>Cyclospora</taxon>
    </lineage>
</organism>
<sequence length="308" mass="33873">MREVRPRLQGPAQSCQEERLQQHQMQSFILYLRSSRADSLPDSSPTAAVTPPATRPKAGNRLTLQAGDSPAYRQERQHAAFLSDIQQVLQQHVVASCGSKLPLQKPHHFLLALQLLAEQTCIAKNQRQVQPEGTEAGAGIEWHVQPAVFVAAAGRPPLDFFRCIRKINRQRLRSASESSGTPIAASSEYRSSKPLEPFDVFAFSQSAVKRLIERLPLTRSSDSNCRTPARNTRLMGADGELLSDLVFRDLLQSARREQRTVAAAAVAAEALEDLCFSVCPHATDHNHRLYAEPAPAGRTAGNADTKLA</sequence>
<gene>
    <name evidence="2" type="ORF">cyc_05053</name>
</gene>